<dbReference type="AlphaFoldDB" id="A0A4V6NNY7"/>
<sequence>MLYIGLRETNCHEIARLRAIFYYLALQVWYNEITERFGKVMKMDSRDNSGSYGYKEKGVISERAVGMILIVV</sequence>
<dbReference type="EMBL" id="SLWU01000022">
    <property type="protein sequence ID" value="TCO60220.1"/>
    <property type="molecule type" value="Genomic_DNA"/>
</dbReference>
<comment type="caution">
    <text evidence="1">The sequence shown here is derived from an EMBL/GenBank/DDBJ whole genome shotgun (WGS) entry which is preliminary data.</text>
</comment>
<dbReference type="Proteomes" id="UP000294886">
    <property type="component" value="Unassembled WGS sequence"/>
</dbReference>
<gene>
    <name evidence="1" type="ORF">EV203_1224</name>
</gene>
<organism evidence="1 2">
    <name type="scientific">Caldanaerobacter subterraneus</name>
    <dbReference type="NCBI Taxonomy" id="911092"/>
    <lineage>
        <taxon>Bacteria</taxon>
        <taxon>Bacillati</taxon>
        <taxon>Bacillota</taxon>
        <taxon>Clostridia</taxon>
        <taxon>Thermoanaerobacterales</taxon>
        <taxon>Thermoanaerobacteraceae</taxon>
        <taxon>Caldanaerobacter</taxon>
    </lineage>
</organism>
<reference evidence="1 2" key="1">
    <citation type="submission" date="2019-03" db="EMBL/GenBank/DDBJ databases">
        <title>Genomic Encyclopedia of Type Strains, Phase IV (KMG-IV): sequencing the most valuable type-strain genomes for metagenomic binning, comparative biology and taxonomic classification.</title>
        <authorList>
            <person name="Goeker M."/>
        </authorList>
    </citation>
    <scope>NUCLEOTIDE SEQUENCE [LARGE SCALE GENOMIC DNA]</scope>
    <source>
        <strain evidence="1 2">DSM 13054</strain>
    </source>
</reference>
<proteinExistence type="predicted"/>
<name>A0A4V6NNY7_9THEO</name>
<evidence type="ECO:0000313" key="2">
    <source>
        <dbReference type="Proteomes" id="UP000294886"/>
    </source>
</evidence>
<evidence type="ECO:0000313" key="1">
    <source>
        <dbReference type="EMBL" id="TCO60220.1"/>
    </source>
</evidence>
<evidence type="ECO:0008006" key="3">
    <source>
        <dbReference type="Google" id="ProtNLM"/>
    </source>
</evidence>
<protein>
    <recommendedName>
        <fullName evidence="3">Transposase</fullName>
    </recommendedName>
</protein>
<accession>A0A4V6NNY7</accession>